<dbReference type="SMART" id="SM00507">
    <property type="entry name" value="HNHc"/>
    <property type="match status" value="1"/>
</dbReference>
<name>A0ABV1VX45_9ACTN</name>
<keyword evidence="2" id="KW-0255">Endonuclease</keyword>
<dbReference type="Gene3D" id="1.10.30.50">
    <property type="match status" value="1"/>
</dbReference>
<evidence type="ECO:0000313" key="2">
    <source>
        <dbReference type="EMBL" id="MER6976023.1"/>
    </source>
</evidence>
<feature type="domain" description="HNH nuclease" evidence="1">
    <location>
        <begin position="6"/>
        <end position="59"/>
    </location>
</feature>
<protein>
    <submittedName>
        <fullName evidence="2">HNH endonuclease</fullName>
    </submittedName>
</protein>
<keyword evidence="2" id="KW-0378">Hydrolase</keyword>
<dbReference type="InterPro" id="IPR029471">
    <property type="entry name" value="HNH_5"/>
</dbReference>
<dbReference type="PANTHER" id="PTHR33877">
    <property type="entry name" value="SLL1193 PROTEIN"/>
    <property type="match status" value="1"/>
</dbReference>
<dbReference type="GO" id="GO:0004519">
    <property type="term" value="F:endonuclease activity"/>
    <property type="evidence" value="ECO:0007669"/>
    <property type="project" value="UniProtKB-KW"/>
</dbReference>
<accession>A0ABV1VX45</accession>
<gene>
    <name evidence="2" type="ORF">ABT317_02945</name>
</gene>
<evidence type="ECO:0000259" key="1">
    <source>
        <dbReference type="SMART" id="SM00507"/>
    </source>
</evidence>
<evidence type="ECO:0000313" key="3">
    <source>
        <dbReference type="Proteomes" id="UP001458415"/>
    </source>
</evidence>
<dbReference type="Proteomes" id="UP001458415">
    <property type="component" value="Unassembled WGS sequence"/>
</dbReference>
<keyword evidence="3" id="KW-1185">Reference proteome</keyword>
<dbReference type="CDD" id="cd00085">
    <property type="entry name" value="HNHc"/>
    <property type="match status" value="1"/>
</dbReference>
<comment type="caution">
    <text evidence="2">The sequence shown here is derived from an EMBL/GenBank/DDBJ whole genome shotgun (WGS) entry which is preliminary data.</text>
</comment>
<proteinExistence type="predicted"/>
<dbReference type="Pfam" id="PF14279">
    <property type="entry name" value="HNH_5"/>
    <property type="match status" value="1"/>
</dbReference>
<organism evidence="2 3">
    <name type="scientific">Streptomyces carpinensis</name>
    <dbReference type="NCBI Taxonomy" id="66369"/>
    <lineage>
        <taxon>Bacteria</taxon>
        <taxon>Bacillati</taxon>
        <taxon>Actinomycetota</taxon>
        <taxon>Actinomycetes</taxon>
        <taxon>Kitasatosporales</taxon>
        <taxon>Streptomycetaceae</taxon>
        <taxon>Streptomyces</taxon>
    </lineage>
</organism>
<keyword evidence="2" id="KW-0540">Nuclease</keyword>
<dbReference type="InterPro" id="IPR003615">
    <property type="entry name" value="HNH_nuc"/>
</dbReference>
<dbReference type="EMBL" id="JBEPCU010000019">
    <property type="protein sequence ID" value="MER6976023.1"/>
    <property type="molecule type" value="Genomic_DNA"/>
</dbReference>
<reference evidence="2 3" key="1">
    <citation type="submission" date="2024-06" db="EMBL/GenBank/DDBJ databases">
        <title>The Natural Products Discovery Center: Release of the First 8490 Sequenced Strains for Exploring Actinobacteria Biosynthetic Diversity.</title>
        <authorList>
            <person name="Kalkreuter E."/>
            <person name="Kautsar S.A."/>
            <person name="Yang D."/>
            <person name="Bader C.D."/>
            <person name="Teijaro C.N."/>
            <person name="Fluegel L."/>
            <person name="Davis C.M."/>
            <person name="Simpson J.R."/>
            <person name="Lauterbach L."/>
            <person name="Steele A.D."/>
            <person name="Gui C."/>
            <person name="Meng S."/>
            <person name="Li G."/>
            <person name="Viehrig K."/>
            <person name="Ye F."/>
            <person name="Su P."/>
            <person name="Kiefer A.F."/>
            <person name="Nichols A."/>
            <person name="Cepeda A.J."/>
            <person name="Yan W."/>
            <person name="Fan B."/>
            <person name="Jiang Y."/>
            <person name="Adhikari A."/>
            <person name="Zheng C.-J."/>
            <person name="Schuster L."/>
            <person name="Cowan T.M."/>
            <person name="Smanski M.J."/>
            <person name="Chevrette M.G."/>
            <person name="De Carvalho L.P.S."/>
            <person name="Shen B."/>
        </authorList>
    </citation>
    <scope>NUCLEOTIDE SEQUENCE [LARGE SCALE GENOMIC DNA]</scope>
    <source>
        <strain evidence="2 3">NPDC000634</strain>
    </source>
</reference>
<dbReference type="InterPro" id="IPR052892">
    <property type="entry name" value="NA-targeting_endonuclease"/>
</dbReference>
<dbReference type="RefSeq" id="WP_244217275.1">
    <property type="nucleotide sequence ID" value="NZ_MUBM01000165.1"/>
</dbReference>
<sequence length="137" mass="14854">MSVTPRMRFEVLRRDGFRCRYCGTTAADAELTVDHVTPVALGGTDDRSNLVTACGPCNNGKTSTAPDEVVTTALEATKPVVTTAFQRSVWGLLAENSAADLRQPYDPAADSFWRHQVLGGWGLRLDRQLPQPGPTAH</sequence>
<dbReference type="PANTHER" id="PTHR33877:SF2">
    <property type="entry name" value="OS07G0170200 PROTEIN"/>
    <property type="match status" value="1"/>
</dbReference>